<dbReference type="AlphaFoldDB" id="A0A6N3CJ28"/>
<accession>A0A6N3CJ28</accession>
<evidence type="ECO:0000313" key="1">
    <source>
        <dbReference type="EMBL" id="VYU13857.1"/>
    </source>
</evidence>
<proteinExistence type="predicted"/>
<dbReference type="RefSeq" id="WP_156672166.1">
    <property type="nucleotide sequence ID" value="NZ_CACRUC010000019.1"/>
</dbReference>
<evidence type="ECO:0008006" key="2">
    <source>
        <dbReference type="Google" id="ProtNLM"/>
    </source>
</evidence>
<reference evidence="1" key="1">
    <citation type="submission" date="2019-11" db="EMBL/GenBank/DDBJ databases">
        <authorList>
            <person name="Feng L."/>
        </authorList>
    </citation>
    <scope>NUCLEOTIDE SEQUENCE</scope>
    <source>
        <strain evidence="1">SparasanguinisLFYP13</strain>
    </source>
</reference>
<gene>
    <name evidence="1" type="ORF">SPLFYP13_01059</name>
</gene>
<name>A0A6N3CJ28_STRPA</name>
<sequence>MLKNLKKFLLKEIPKKISEHDLNSYENFGKMIEDHISDIIEEYLRNKKIKFKSYRAPNKNYFPDLTLTIRGNKYALEYKCGLYNKSGTFITEPANDLGTLNSYTKKIDEFNNNIFCIFVKYSIDNNSIITIDNIYIDYLYKFVGRRNEKSKILTKYREKDGNLRPKNWEDFDNSTSYFNSLEEFRKALLLTQKYRSLQLILKNLETLSTDELLDIKASIDHFIKTKQN</sequence>
<protein>
    <recommendedName>
        <fullName evidence="2">Restriction endonuclease</fullName>
    </recommendedName>
</protein>
<organism evidence="1">
    <name type="scientific">Streptococcus parasanguinis</name>
    <dbReference type="NCBI Taxonomy" id="1318"/>
    <lineage>
        <taxon>Bacteria</taxon>
        <taxon>Bacillati</taxon>
        <taxon>Bacillota</taxon>
        <taxon>Bacilli</taxon>
        <taxon>Lactobacillales</taxon>
        <taxon>Streptococcaceae</taxon>
        <taxon>Streptococcus</taxon>
    </lineage>
</organism>
<dbReference type="EMBL" id="CACRUC010000019">
    <property type="protein sequence ID" value="VYU13857.1"/>
    <property type="molecule type" value="Genomic_DNA"/>
</dbReference>